<evidence type="ECO:0000256" key="1">
    <source>
        <dbReference type="ARBA" id="ARBA00023015"/>
    </source>
</evidence>
<dbReference type="InterPro" id="IPR020449">
    <property type="entry name" value="Tscrpt_reg_AraC-type_HTH"/>
</dbReference>
<reference evidence="5 6" key="1">
    <citation type="submission" date="2024-06" db="EMBL/GenBank/DDBJ databases">
        <title>Sorghum-associated microbial communities from plants grown in Nebraska, USA.</title>
        <authorList>
            <person name="Schachtman D."/>
        </authorList>
    </citation>
    <scope>NUCLEOTIDE SEQUENCE [LARGE SCALE GENOMIC DNA]</scope>
    <source>
        <strain evidence="5 6">2709</strain>
    </source>
</reference>
<dbReference type="EMBL" id="JBEPSH010000007">
    <property type="protein sequence ID" value="MET4578784.1"/>
    <property type="molecule type" value="Genomic_DNA"/>
</dbReference>
<evidence type="ECO:0000259" key="4">
    <source>
        <dbReference type="PROSITE" id="PS01124"/>
    </source>
</evidence>
<gene>
    <name evidence="5" type="ORF">ABIE13_003900</name>
</gene>
<dbReference type="Pfam" id="PF12833">
    <property type="entry name" value="HTH_18"/>
    <property type="match status" value="1"/>
</dbReference>
<dbReference type="SMART" id="SM00342">
    <property type="entry name" value="HTH_ARAC"/>
    <property type="match status" value="1"/>
</dbReference>
<dbReference type="InterPro" id="IPR018062">
    <property type="entry name" value="HTH_AraC-typ_CS"/>
</dbReference>
<dbReference type="InterPro" id="IPR050204">
    <property type="entry name" value="AraC_XylS_family_regulators"/>
</dbReference>
<feature type="domain" description="HTH araC/xylS-type" evidence="4">
    <location>
        <begin position="220"/>
        <end position="321"/>
    </location>
</feature>
<dbReference type="PANTHER" id="PTHR46796:SF6">
    <property type="entry name" value="ARAC SUBFAMILY"/>
    <property type="match status" value="1"/>
</dbReference>
<proteinExistence type="predicted"/>
<dbReference type="PROSITE" id="PS00041">
    <property type="entry name" value="HTH_ARAC_FAMILY_1"/>
    <property type="match status" value="1"/>
</dbReference>
<name>A0ABV2QCN1_9BURK</name>
<accession>A0ABV2QCN1</accession>
<organism evidence="5 6">
    <name type="scientific">Ottowia thiooxydans</name>
    <dbReference type="NCBI Taxonomy" id="219182"/>
    <lineage>
        <taxon>Bacteria</taxon>
        <taxon>Pseudomonadati</taxon>
        <taxon>Pseudomonadota</taxon>
        <taxon>Betaproteobacteria</taxon>
        <taxon>Burkholderiales</taxon>
        <taxon>Comamonadaceae</taxon>
        <taxon>Ottowia</taxon>
    </lineage>
</organism>
<dbReference type="PRINTS" id="PR00032">
    <property type="entry name" value="HTHARAC"/>
</dbReference>
<dbReference type="PANTHER" id="PTHR46796">
    <property type="entry name" value="HTH-TYPE TRANSCRIPTIONAL ACTIVATOR RHAS-RELATED"/>
    <property type="match status" value="1"/>
</dbReference>
<evidence type="ECO:0000313" key="6">
    <source>
        <dbReference type="Proteomes" id="UP001549320"/>
    </source>
</evidence>
<evidence type="ECO:0000256" key="2">
    <source>
        <dbReference type="ARBA" id="ARBA00023125"/>
    </source>
</evidence>
<sequence>MDGAGIRNESATNWLRCPPIHDPRRLKVFQEQFEHFLGGIHIEPLDGHPLAMETTVSQFDDISIMIGETSPSRCTHPVSSGSDESVLLLGMYRGQGSMKTRDCDWSMAGGDMVFAGSDDLRSVVTNTNTHLCLISLSRARLTSMRVDADAAMHRPLRGHSAVGMLMRYAYLLRDHGDLATPELRRAATLHLHDLAALAAGATADVAHMAQGRGVRAARLLAVKRDIATHFTDASLSVGGVAQRLGITPRYLHMLLAREGLAFSSLVMDQRLALIHRQLTDSRLRACSIQTLAFDAGFGDLSYFNRSFKQRYGMTPSEARAQEDASQ</sequence>
<keyword evidence="2" id="KW-0238">DNA-binding</keyword>
<keyword evidence="6" id="KW-1185">Reference proteome</keyword>
<dbReference type="PROSITE" id="PS01124">
    <property type="entry name" value="HTH_ARAC_FAMILY_2"/>
    <property type="match status" value="1"/>
</dbReference>
<keyword evidence="1" id="KW-0805">Transcription regulation</keyword>
<protein>
    <submittedName>
        <fullName evidence="5">AraC-like DNA-binding protein</fullName>
    </submittedName>
</protein>
<evidence type="ECO:0000313" key="5">
    <source>
        <dbReference type="EMBL" id="MET4578784.1"/>
    </source>
</evidence>
<evidence type="ECO:0000256" key="3">
    <source>
        <dbReference type="ARBA" id="ARBA00023163"/>
    </source>
</evidence>
<dbReference type="InterPro" id="IPR018060">
    <property type="entry name" value="HTH_AraC"/>
</dbReference>
<dbReference type="InterPro" id="IPR009057">
    <property type="entry name" value="Homeodomain-like_sf"/>
</dbReference>
<dbReference type="Gene3D" id="1.10.10.60">
    <property type="entry name" value="Homeodomain-like"/>
    <property type="match status" value="1"/>
</dbReference>
<dbReference type="RefSeq" id="WP_354446298.1">
    <property type="nucleotide sequence ID" value="NZ_JBEPSH010000007.1"/>
</dbReference>
<keyword evidence="3" id="KW-0804">Transcription</keyword>
<dbReference type="Proteomes" id="UP001549320">
    <property type="component" value="Unassembled WGS sequence"/>
</dbReference>
<comment type="caution">
    <text evidence="5">The sequence shown here is derived from an EMBL/GenBank/DDBJ whole genome shotgun (WGS) entry which is preliminary data.</text>
</comment>
<dbReference type="SUPFAM" id="SSF46689">
    <property type="entry name" value="Homeodomain-like"/>
    <property type="match status" value="1"/>
</dbReference>